<dbReference type="EMBL" id="JACHBQ010000001">
    <property type="protein sequence ID" value="MBB5640373.1"/>
    <property type="molecule type" value="Genomic_DNA"/>
</dbReference>
<reference evidence="3 4" key="1">
    <citation type="submission" date="2020-08" db="EMBL/GenBank/DDBJ databases">
        <title>Sequencing the genomes of 1000 actinobacteria strains.</title>
        <authorList>
            <person name="Klenk H.-P."/>
        </authorList>
    </citation>
    <scope>NUCLEOTIDE SEQUENCE [LARGE SCALE GENOMIC DNA]</scope>
    <source>
        <strain evidence="3 4">DSM 21065</strain>
    </source>
</reference>
<feature type="domain" description="SseB protein N-terminal" evidence="2">
    <location>
        <begin position="53"/>
        <end position="176"/>
    </location>
</feature>
<comment type="caution">
    <text evidence="3">The sequence shown here is derived from an EMBL/GenBank/DDBJ whole genome shotgun (WGS) entry which is preliminary data.</text>
</comment>
<evidence type="ECO:0000313" key="4">
    <source>
        <dbReference type="Proteomes" id="UP000561726"/>
    </source>
</evidence>
<organism evidence="3 4">
    <name type="scientific">Cryobacterium roopkundense</name>
    <dbReference type="NCBI Taxonomy" id="1001240"/>
    <lineage>
        <taxon>Bacteria</taxon>
        <taxon>Bacillati</taxon>
        <taxon>Actinomycetota</taxon>
        <taxon>Actinomycetes</taxon>
        <taxon>Micrococcales</taxon>
        <taxon>Microbacteriaceae</taxon>
        <taxon>Cryobacterium</taxon>
    </lineage>
</organism>
<dbReference type="InterPro" id="IPR009839">
    <property type="entry name" value="SseB_N"/>
</dbReference>
<dbReference type="AlphaFoldDB" id="A0A7W9E2Q5"/>
<dbReference type="OrthoDB" id="5188303at2"/>
<name>A0A7W9E2Q5_9MICO</name>
<proteinExistence type="predicted"/>
<accession>A0A7W9E2Q5</accession>
<sequence>MSRARNLGSTGRPDGPGLTDARGGADSAGQPWAGRTFEPNDSADDDGLAPEALTAALRSFRAREIGEEGVVDALRASRLLIPLVTALGEAGENEYGVTIDKTQELSIITVAGPDGRNVLPAFTSAAAMKVWNPDARPVPADAVRVALAAAQENTDLVVIDPTSPTEYVIRRPALWAIAQSAPWTPSYASVPVRTAFEASVSSELSVLSVQLVAGDPAARMSGPELVVRLELVVGLTQVELDATLARLASRWAENDLIATGVDSLRVQLVASA</sequence>
<evidence type="ECO:0000259" key="2">
    <source>
        <dbReference type="Pfam" id="PF07179"/>
    </source>
</evidence>
<dbReference type="Proteomes" id="UP000561726">
    <property type="component" value="Unassembled WGS sequence"/>
</dbReference>
<dbReference type="Pfam" id="PF07179">
    <property type="entry name" value="SseB"/>
    <property type="match status" value="1"/>
</dbReference>
<feature type="region of interest" description="Disordered" evidence="1">
    <location>
        <begin position="1"/>
        <end position="48"/>
    </location>
</feature>
<evidence type="ECO:0000256" key="1">
    <source>
        <dbReference type="SAM" id="MobiDB-lite"/>
    </source>
</evidence>
<dbReference type="RefSeq" id="WP_084141113.1">
    <property type="nucleotide sequence ID" value="NZ_JACHBQ010000001.1"/>
</dbReference>
<gene>
    <name evidence="3" type="ORF">BJ997_000921</name>
</gene>
<evidence type="ECO:0000313" key="3">
    <source>
        <dbReference type="EMBL" id="MBB5640373.1"/>
    </source>
</evidence>
<protein>
    <recommendedName>
        <fullName evidence="2">SseB protein N-terminal domain-containing protein</fullName>
    </recommendedName>
</protein>